<dbReference type="InterPro" id="IPR010428">
    <property type="entry name" value="Zincin_1"/>
</dbReference>
<dbReference type="InterPro" id="IPR038555">
    <property type="entry name" value="Zincin_1_sf"/>
</dbReference>
<protein>
    <submittedName>
        <fullName evidence="1">Metallopeptidase family protein</fullName>
    </submittedName>
</protein>
<organism evidence="1 2">
    <name type="scientific">Brooklawnia propionicigenes</name>
    <dbReference type="NCBI Taxonomy" id="3041175"/>
    <lineage>
        <taxon>Bacteria</taxon>
        <taxon>Bacillati</taxon>
        <taxon>Actinomycetota</taxon>
        <taxon>Actinomycetes</taxon>
        <taxon>Propionibacteriales</taxon>
        <taxon>Propionibacteriaceae</taxon>
        <taxon>Brooklawnia</taxon>
    </lineage>
</organism>
<dbReference type="RefSeq" id="WP_286268387.1">
    <property type="nucleotide sequence ID" value="NZ_AP028056.1"/>
</dbReference>
<accession>A0AAN0K6M7</accession>
<dbReference type="KEGG" id="broo:brsh051_13610"/>
<keyword evidence="2" id="KW-1185">Reference proteome</keyword>
<dbReference type="Pfam" id="PF06262">
    <property type="entry name" value="Zincin_1"/>
    <property type="match status" value="1"/>
</dbReference>
<dbReference type="EMBL" id="AP028056">
    <property type="protein sequence ID" value="BEH02080.1"/>
    <property type="molecule type" value="Genomic_DNA"/>
</dbReference>
<evidence type="ECO:0000313" key="1">
    <source>
        <dbReference type="EMBL" id="BEH02080.1"/>
    </source>
</evidence>
<evidence type="ECO:0000313" key="2">
    <source>
        <dbReference type="Proteomes" id="UP001431656"/>
    </source>
</evidence>
<dbReference type="SUPFAM" id="SSF55486">
    <property type="entry name" value="Metalloproteases ('zincins'), catalytic domain"/>
    <property type="match status" value="1"/>
</dbReference>
<dbReference type="AlphaFoldDB" id="A0AAN0K6M7"/>
<sequence>MPVQLNQADFDRCVNEAIDSIPDALVSLIDNCVVLVEDEPPEGEPLFGLYVGVPLTERGFGYGGVLPDRITIFRGPHLRACESIDELVDQIHITVVHEIAHYFGIEDEALDELGY</sequence>
<dbReference type="CDD" id="cd12952">
    <property type="entry name" value="MMP_ACEL2062"/>
    <property type="match status" value="1"/>
</dbReference>
<name>A0AAN0K6M7_9ACTN</name>
<proteinExistence type="predicted"/>
<gene>
    <name evidence="1" type="ORF">brsh051_13610</name>
</gene>
<reference evidence="1" key="1">
    <citation type="journal article" date="2024" name="Int. J. Syst. Evol. Microbiol.">
        <title>Brooklawnia propionicigenes sp. nov., a facultatively anaerobic, propionate-producing bacterium isolated from a methanogenic reactor treating waste from cattle farms.</title>
        <authorList>
            <person name="Akita Y."/>
            <person name="Ueki A."/>
            <person name="Tonouchi A."/>
            <person name="Sugawara Y."/>
            <person name="Honma S."/>
            <person name="Kaku N."/>
            <person name="Ueki K."/>
        </authorList>
    </citation>
    <scope>NUCLEOTIDE SEQUENCE</scope>
    <source>
        <strain evidence="1">SH051</strain>
    </source>
</reference>
<dbReference type="Gene3D" id="3.30.2010.20">
    <property type="match status" value="1"/>
</dbReference>
<dbReference type="Proteomes" id="UP001431656">
    <property type="component" value="Chromosome"/>
</dbReference>